<organism evidence="5 6">
    <name type="scientific">Nocardia transvalensis</name>
    <dbReference type="NCBI Taxonomy" id="37333"/>
    <lineage>
        <taxon>Bacteria</taxon>
        <taxon>Bacillati</taxon>
        <taxon>Actinomycetota</taxon>
        <taxon>Actinomycetes</taxon>
        <taxon>Mycobacteriales</taxon>
        <taxon>Nocardiaceae</taxon>
        <taxon>Nocardia</taxon>
    </lineage>
</organism>
<dbReference type="SUPFAM" id="SSF46689">
    <property type="entry name" value="Homeodomain-like"/>
    <property type="match status" value="1"/>
</dbReference>
<name>A0A7W9PIP7_9NOCA</name>
<dbReference type="Pfam" id="PF12625">
    <property type="entry name" value="Arabinose_bd"/>
    <property type="match status" value="1"/>
</dbReference>
<feature type="domain" description="HTH araC/xylS-type" evidence="4">
    <location>
        <begin position="241"/>
        <end position="337"/>
    </location>
</feature>
<evidence type="ECO:0000259" key="4">
    <source>
        <dbReference type="PROSITE" id="PS01124"/>
    </source>
</evidence>
<dbReference type="Pfam" id="PF12833">
    <property type="entry name" value="HTH_18"/>
    <property type="match status" value="1"/>
</dbReference>
<dbReference type="GO" id="GO:0003700">
    <property type="term" value="F:DNA-binding transcription factor activity"/>
    <property type="evidence" value="ECO:0007669"/>
    <property type="project" value="InterPro"/>
</dbReference>
<gene>
    <name evidence="5" type="ORF">BJY24_005709</name>
</gene>
<reference evidence="5 6" key="1">
    <citation type="submission" date="2020-08" db="EMBL/GenBank/DDBJ databases">
        <title>Sequencing the genomes of 1000 actinobacteria strains.</title>
        <authorList>
            <person name="Klenk H.-P."/>
        </authorList>
    </citation>
    <scope>NUCLEOTIDE SEQUENCE [LARGE SCALE GENOMIC DNA]</scope>
    <source>
        <strain evidence="5 6">DSM 43582</strain>
    </source>
</reference>
<keyword evidence="6" id="KW-1185">Reference proteome</keyword>
<evidence type="ECO:0000313" key="6">
    <source>
        <dbReference type="Proteomes" id="UP000540412"/>
    </source>
</evidence>
<dbReference type="InterPro" id="IPR018060">
    <property type="entry name" value="HTH_AraC"/>
</dbReference>
<dbReference type="PROSITE" id="PS01124">
    <property type="entry name" value="HTH_ARAC_FAMILY_2"/>
    <property type="match status" value="1"/>
</dbReference>
<dbReference type="PANTHER" id="PTHR47894:SF1">
    <property type="entry name" value="HTH-TYPE TRANSCRIPTIONAL REGULATOR VQSM"/>
    <property type="match status" value="1"/>
</dbReference>
<protein>
    <submittedName>
        <fullName evidence="5">AraC-like DNA-binding protein</fullName>
    </submittedName>
</protein>
<dbReference type="InterPro" id="IPR032687">
    <property type="entry name" value="AraC-type_N"/>
</dbReference>
<dbReference type="EMBL" id="JACHIT010000002">
    <property type="protein sequence ID" value="MBB5916797.1"/>
    <property type="molecule type" value="Genomic_DNA"/>
</dbReference>
<evidence type="ECO:0000256" key="3">
    <source>
        <dbReference type="ARBA" id="ARBA00023163"/>
    </source>
</evidence>
<dbReference type="Gene3D" id="1.10.10.60">
    <property type="entry name" value="Homeodomain-like"/>
    <property type="match status" value="1"/>
</dbReference>
<dbReference type="GO" id="GO:0000976">
    <property type="term" value="F:transcription cis-regulatory region binding"/>
    <property type="evidence" value="ECO:0007669"/>
    <property type="project" value="TreeGrafter"/>
</dbReference>
<proteinExistence type="predicted"/>
<dbReference type="Proteomes" id="UP000540412">
    <property type="component" value="Unassembled WGS sequence"/>
</dbReference>
<evidence type="ECO:0000256" key="1">
    <source>
        <dbReference type="ARBA" id="ARBA00023015"/>
    </source>
</evidence>
<dbReference type="GO" id="GO:0005829">
    <property type="term" value="C:cytosol"/>
    <property type="evidence" value="ECO:0007669"/>
    <property type="project" value="TreeGrafter"/>
</dbReference>
<dbReference type="AlphaFoldDB" id="A0A7W9PIP7"/>
<sequence>MIDDNGLHTPIIPPNVVLGLLDLADRRGLHVDPWFAGSGLSRADLTVPEARLSYRQAAAIVHRALAALPAGPVGLQLGTTDLLRSFGILGFAVRACDTIGDAIAVGVQFHQASGSLADFEFHADSDQFAIELTERHPDRTLLPFIAEEAFGSILVLARAIIGNEFTPTGLELAYPPPPYLPAYTRLFRCPIEFEATGNRLHGPTALLTRPIATSSAAHLAVALDATRRMVDPSDRRPGIVAAVEGVLRRNLRQPLTMAEVARQLHITERTLHRQLAAAGHQFSAIRDRVRHQRAKILLRESNQPIAAIAREVGYSDGREFRRAYHRWTGHPPSTERP</sequence>
<keyword evidence="1" id="KW-0805">Transcription regulation</keyword>
<keyword evidence="2 5" id="KW-0238">DNA-binding</keyword>
<dbReference type="RefSeq" id="WP_051163392.1">
    <property type="nucleotide sequence ID" value="NZ_JACHIT010000002.1"/>
</dbReference>
<dbReference type="SMART" id="SM00342">
    <property type="entry name" value="HTH_ARAC"/>
    <property type="match status" value="1"/>
</dbReference>
<comment type="caution">
    <text evidence="5">The sequence shown here is derived from an EMBL/GenBank/DDBJ whole genome shotgun (WGS) entry which is preliminary data.</text>
</comment>
<accession>A0A7W9PIP7</accession>
<dbReference type="PANTHER" id="PTHR47894">
    <property type="entry name" value="HTH-TYPE TRANSCRIPTIONAL REGULATOR GADX"/>
    <property type="match status" value="1"/>
</dbReference>
<evidence type="ECO:0000313" key="5">
    <source>
        <dbReference type="EMBL" id="MBB5916797.1"/>
    </source>
</evidence>
<dbReference type="InterPro" id="IPR009057">
    <property type="entry name" value="Homeodomain-like_sf"/>
</dbReference>
<keyword evidence="3" id="KW-0804">Transcription</keyword>
<evidence type="ECO:0000256" key="2">
    <source>
        <dbReference type="ARBA" id="ARBA00023125"/>
    </source>
</evidence>